<dbReference type="GO" id="GO:0032259">
    <property type="term" value="P:methylation"/>
    <property type="evidence" value="ECO:0007669"/>
    <property type="project" value="UniProtKB-KW"/>
</dbReference>
<dbReference type="OrthoDB" id="9153586at2"/>
<accession>A0A1I5AU01</accession>
<reference evidence="2" key="1">
    <citation type="submission" date="2016-10" db="EMBL/GenBank/DDBJ databases">
        <authorList>
            <person name="Varghese N."/>
        </authorList>
    </citation>
    <scope>NUCLEOTIDE SEQUENCE [LARGE SCALE GENOMIC DNA]</scope>
    <source>
        <strain evidence="2">Nsp8</strain>
    </source>
</reference>
<gene>
    <name evidence="1" type="ORF">SAMN05216386_1534</name>
</gene>
<dbReference type="SUPFAM" id="SSF53335">
    <property type="entry name" value="S-adenosyl-L-methionine-dependent methyltransferases"/>
    <property type="match status" value="1"/>
</dbReference>
<organism evidence="1 2">
    <name type="scientific">Nitrosospira briensis</name>
    <dbReference type="NCBI Taxonomy" id="35799"/>
    <lineage>
        <taxon>Bacteria</taxon>
        <taxon>Pseudomonadati</taxon>
        <taxon>Pseudomonadota</taxon>
        <taxon>Betaproteobacteria</taxon>
        <taxon>Nitrosomonadales</taxon>
        <taxon>Nitrosomonadaceae</taxon>
        <taxon>Nitrosospira</taxon>
    </lineage>
</organism>
<evidence type="ECO:0000313" key="1">
    <source>
        <dbReference type="EMBL" id="SFN65917.1"/>
    </source>
</evidence>
<dbReference type="InterPro" id="IPR029063">
    <property type="entry name" value="SAM-dependent_MTases_sf"/>
</dbReference>
<dbReference type="RefSeq" id="WP_074796257.1">
    <property type="nucleotide sequence ID" value="NZ_FOVJ01000002.1"/>
</dbReference>
<proteinExistence type="predicted"/>
<dbReference type="Proteomes" id="UP000183107">
    <property type="component" value="Unassembled WGS sequence"/>
</dbReference>
<dbReference type="AlphaFoldDB" id="A0A1I5AU01"/>
<dbReference type="GO" id="GO:0008168">
    <property type="term" value="F:methyltransferase activity"/>
    <property type="evidence" value="ECO:0007669"/>
    <property type="project" value="UniProtKB-KW"/>
</dbReference>
<keyword evidence="2" id="KW-1185">Reference proteome</keyword>
<dbReference type="Gene3D" id="3.40.50.150">
    <property type="entry name" value="Vaccinia Virus protein VP39"/>
    <property type="match status" value="1"/>
</dbReference>
<name>A0A1I5AU01_9PROT</name>
<keyword evidence="1" id="KW-0808">Transferase</keyword>
<evidence type="ECO:0000313" key="2">
    <source>
        <dbReference type="Proteomes" id="UP000183107"/>
    </source>
</evidence>
<dbReference type="Pfam" id="PF13489">
    <property type="entry name" value="Methyltransf_23"/>
    <property type="match status" value="1"/>
</dbReference>
<dbReference type="EMBL" id="FOVJ01000002">
    <property type="protein sequence ID" value="SFN65917.1"/>
    <property type="molecule type" value="Genomic_DNA"/>
</dbReference>
<dbReference type="CDD" id="cd02440">
    <property type="entry name" value="AdoMet_MTases"/>
    <property type="match status" value="1"/>
</dbReference>
<sequence length="264" mass="29837">MNAIYWFLGVLFLALAKAKHAIHGYTTPKPFSDIQRCITYDASIAETWVEELRGFGESVRGKRVLELGPGSDLGTGLCLLSHGAASYTAFDRHDLAADVPSEIYTGLNTLMGSNFSPSDLNYVARGDFNMEVLPQAFDLVVSNAAFEHFDDIERTARQLSKVVTPGAVLCAFIDLQTHSRWIREADPNNIYRYPRWLYRLFYFPGQPNRVRPHEYRQAFERCGWTVHIHAMQTFHLNGRTVHKEFRADPLLNATSIALLARIAG</sequence>
<keyword evidence="1" id="KW-0489">Methyltransferase</keyword>
<protein>
    <submittedName>
        <fullName evidence="1">Methyltransferase domain-containing protein</fullName>
    </submittedName>
</protein>